<gene>
    <name evidence="2" type="ORF">PGLA1383_LOCUS21105</name>
</gene>
<proteinExistence type="predicted"/>
<evidence type="ECO:0000256" key="1">
    <source>
        <dbReference type="SAM" id="MobiDB-lite"/>
    </source>
</evidence>
<accession>A0A813EV23</accession>
<name>A0A813EV23_POLGL</name>
<dbReference type="EMBL" id="CAJNNV010014760">
    <property type="protein sequence ID" value="CAE8602872.1"/>
    <property type="molecule type" value="Genomic_DNA"/>
</dbReference>
<dbReference type="Proteomes" id="UP000654075">
    <property type="component" value="Unassembled WGS sequence"/>
</dbReference>
<keyword evidence="3" id="KW-1185">Reference proteome</keyword>
<feature type="region of interest" description="Disordered" evidence="1">
    <location>
        <begin position="21"/>
        <end position="77"/>
    </location>
</feature>
<feature type="compositionally biased region" description="Polar residues" evidence="1">
    <location>
        <begin position="34"/>
        <end position="44"/>
    </location>
</feature>
<organism evidence="2 3">
    <name type="scientific">Polarella glacialis</name>
    <name type="common">Dinoflagellate</name>
    <dbReference type="NCBI Taxonomy" id="89957"/>
    <lineage>
        <taxon>Eukaryota</taxon>
        <taxon>Sar</taxon>
        <taxon>Alveolata</taxon>
        <taxon>Dinophyceae</taxon>
        <taxon>Suessiales</taxon>
        <taxon>Suessiaceae</taxon>
        <taxon>Polarella</taxon>
    </lineage>
</organism>
<protein>
    <submittedName>
        <fullName evidence="2">Uncharacterized protein</fullName>
    </submittedName>
</protein>
<reference evidence="2" key="1">
    <citation type="submission" date="2021-02" db="EMBL/GenBank/DDBJ databases">
        <authorList>
            <person name="Dougan E. K."/>
            <person name="Rhodes N."/>
            <person name="Thang M."/>
            <person name="Chan C."/>
        </authorList>
    </citation>
    <scope>NUCLEOTIDE SEQUENCE</scope>
</reference>
<comment type="caution">
    <text evidence="2">The sequence shown here is derived from an EMBL/GenBank/DDBJ whole genome shotgun (WGS) entry which is preliminary data.</text>
</comment>
<sequence>MDPQLQAVRQAARERFLANAASAAPGAAKASPEVQASSGESFSSIVRGLPPDRLDLPISSLLADAPPEPPPKRARLDPDQVVISKQTTEPIRLGSDEVEVALAWVAGELQNSGHCVYFAVLSSRLISLSRVIVRQVIGPSGSFDGLHCDGVEPLGMESVELAPGRSVDFELRMPGGLGAELHVDGVMVEAEFDGVVGGGSVQLPSSVEPQGWYWRPSGLADNSVHVNLSPSVDVPPASPKRHNRSSTASFGALGSKEHFAGTLATLCLGPSCRHATLPVAGSLLTEDGHANWS</sequence>
<dbReference type="AlphaFoldDB" id="A0A813EV23"/>
<evidence type="ECO:0000313" key="3">
    <source>
        <dbReference type="Proteomes" id="UP000654075"/>
    </source>
</evidence>
<feature type="compositionally biased region" description="Low complexity" evidence="1">
    <location>
        <begin position="21"/>
        <end position="30"/>
    </location>
</feature>
<evidence type="ECO:0000313" key="2">
    <source>
        <dbReference type="EMBL" id="CAE8602872.1"/>
    </source>
</evidence>